<reference evidence="7 8" key="1">
    <citation type="submission" date="2018-05" db="EMBL/GenBank/DDBJ databases">
        <title>Draft genome sequence of Scytalidium lignicola DSM 105466, a ubiquitous saprotrophic fungus.</title>
        <authorList>
            <person name="Buettner E."/>
            <person name="Gebauer A.M."/>
            <person name="Hofrichter M."/>
            <person name="Liers C."/>
            <person name="Kellner H."/>
        </authorList>
    </citation>
    <scope>NUCLEOTIDE SEQUENCE [LARGE SCALE GENOMIC DNA]</scope>
    <source>
        <strain evidence="7 8">DSM 105466</strain>
    </source>
</reference>
<dbReference type="GO" id="GO:0008270">
    <property type="term" value="F:zinc ion binding"/>
    <property type="evidence" value="ECO:0007669"/>
    <property type="project" value="UniProtKB-KW"/>
</dbReference>
<accession>A0A3E2H258</accession>
<evidence type="ECO:0000259" key="6">
    <source>
        <dbReference type="PROSITE" id="PS50865"/>
    </source>
</evidence>
<dbReference type="SUPFAM" id="SSF144232">
    <property type="entry name" value="HIT/MYND zinc finger-like"/>
    <property type="match status" value="1"/>
</dbReference>
<protein>
    <recommendedName>
        <fullName evidence="6">MYND-type domain-containing protein</fullName>
    </recommendedName>
</protein>
<dbReference type="EMBL" id="NCSJ02000209">
    <property type="protein sequence ID" value="RFU27387.1"/>
    <property type="molecule type" value="Genomic_DNA"/>
</dbReference>
<dbReference type="InterPro" id="IPR002893">
    <property type="entry name" value="Znf_MYND"/>
</dbReference>
<dbReference type="OrthoDB" id="432970at2759"/>
<evidence type="ECO:0000256" key="3">
    <source>
        <dbReference type="ARBA" id="ARBA00022833"/>
    </source>
</evidence>
<sequence>MAAETCFAPSCNKPGTLLCTGCTTPASRYCSQECQKREWKTHKKICAAAQKFNCFLIRALVAPSVTDKPKIADHMEPFNFAVFGNARDKINELRRRLGWKDVGEVGKFYDYRGSDILYYYVYGTLDKNRSSFPKNEVVSRCTGWKGLYGDVAVIRSGPTGYNDYSETFTKAELVKALQFYEKESWYDVFAQREAARGLRHLREKPEDWKHNSNTGRTPSSDPTHFISTVNYSE</sequence>
<evidence type="ECO:0000313" key="7">
    <source>
        <dbReference type="EMBL" id="RFU27387.1"/>
    </source>
</evidence>
<dbReference type="AlphaFoldDB" id="A0A3E2H258"/>
<feature type="non-terminal residue" evidence="7">
    <location>
        <position position="1"/>
    </location>
</feature>
<keyword evidence="2 4" id="KW-0863">Zinc-finger</keyword>
<keyword evidence="1" id="KW-0479">Metal-binding</keyword>
<evidence type="ECO:0000256" key="1">
    <source>
        <dbReference type="ARBA" id="ARBA00022723"/>
    </source>
</evidence>
<evidence type="ECO:0000256" key="4">
    <source>
        <dbReference type="PROSITE-ProRule" id="PRU00134"/>
    </source>
</evidence>
<dbReference type="Pfam" id="PF01753">
    <property type="entry name" value="zf-MYND"/>
    <property type="match status" value="1"/>
</dbReference>
<name>A0A3E2H258_SCYLI</name>
<comment type="caution">
    <text evidence="7">The sequence shown here is derived from an EMBL/GenBank/DDBJ whole genome shotgun (WGS) entry which is preliminary data.</text>
</comment>
<feature type="domain" description="MYND-type" evidence="6">
    <location>
        <begin position="8"/>
        <end position="46"/>
    </location>
</feature>
<dbReference type="Gene3D" id="6.10.140.2220">
    <property type="match status" value="1"/>
</dbReference>
<feature type="region of interest" description="Disordered" evidence="5">
    <location>
        <begin position="205"/>
        <end position="233"/>
    </location>
</feature>
<proteinExistence type="predicted"/>
<evidence type="ECO:0000313" key="8">
    <source>
        <dbReference type="Proteomes" id="UP000258309"/>
    </source>
</evidence>
<keyword evidence="8" id="KW-1185">Reference proteome</keyword>
<gene>
    <name evidence="7" type="ORF">B7463_g8953</name>
</gene>
<feature type="compositionally biased region" description="Polar residues" evidence="5">
    <location>
        <begin position="211"/>
        <end position="233"/>
    </location>
</feature>
<dbReference type="Proteomes" id="UP000258309">
    <property type="component" value="Unassembled WGS sequence"/>
</dbReference>
<evidence type="ECO:0000256" key="2">
    <source>
        <dbReference type="ARBA" id="ARBA00022771"/>
    </source>
</evidence>
<organism evidence="7 8">
    <name type="scientific">Scytalidium lignicola</name>
    <name type="common">Hyphomycete</name>
    <dbReference type="NCBI Taxonomy" id="5539"/>
    <lineage>
        <taxon>Eukaryota</taxon>
        <taxon>Fungi</taxon>
        <taxon>Dikarya</taxon>
        <taxon>Ascomycota</taxon>
        <taxon>Pezizomycotina</taxon>
        <taxon>Leotiomycetes</taxon>
        <taxon>Leotiomycetes incertae sedis</taxon>
        <taxon>Scytalidium</taxon>
    </lineage>
</organism>
<dbReference type="PROSITE" id="PS50865">
    <property type="entry name" value="ZF_MYND_2"/>
    <property type="match status" value="1"/>
</dbReference>
<feature type="non-terminal residue" evidence="7">
    <location>
        <position position="233"/>
    </location>
</feature>
<evidence type="ECO:0000256" key="5">
    <source>
        <dbReference type="SAM" id="MobiDB-lite"/>
    </source>
</evidence>
<keyword evidence="3" id="KW-0862">Zinc</keyword>